<reference evidence="1" key="1">
    <citation type="submission" date="2020-02" db="EMBL/GenBank/DDBJ databases">
        <authorList>
            <person name="Meier V. D."/>
        </authorList>
    </citation>
    <scope>NUCLEOTIDE SEQUENCE</scope>
    <source>
        <strain evidence="1">AVDCRST_MAG27</strain>
    </source>
</reference>
<evidence type="ECO:0000313" key="1">
    <source>
        <dbReference type="EMBL" id="CAA9222711.1"/>
    </source>
</evidence>
<feature type="non-terminal residue" evidence="1">
    <location>
        <position position="72"/>
    </location>
</feature>
<accession>A0A6J4HEU2</accession>
<name>A0A6J4HEU2_9PROT</name>
<dbReference type="AlphaFoldDB" id="A0A6J4HEU2"/>
<sequence>ANKRGDDALPHRQSWRLAAADPAGWRCLDAALRRAQPLRSGLSAARRDGHRRRRAAIRDAAGVLRGAVAVDL</sequence>
<keyword evidence="1" id="KW-0675">Receptor</keyword>
<dbReference type="EMBL" id="CADCTD010000014">
    <property type="protein sequence ID" value="CAA9222711.1"/>
    <property type="molecule type" value="Genomic_DNA"/>
</dbReference>
<organism evidence="1">
    <name type="scientific">uncultured Craurococcus sp</name>
    <dbReference type="NCBI Taxonomy" id="1135998"/>
    <lineage>
        <taxon>Bacteria</taxon>
        <taxon>Pseudomonadati</taxon>
        <taxon>Pseudomonadota</taxon>
        <taxon>Alphaproteobacteria</taxon>
        <taxon>Acetobacterales</taxon>
        <taxon>Acetobacteraceae</taxon>
        <taxon>Craurococcus</taxon>
        <taxon>environmental samples</taxon>
    </lineage>
</organism>
<gene>
    <name evidence="1" type="ORF">AVDCRST_MAG27-430</name>
</gene>
<protein>
    <submittedName>
        <fullName evidence="1">Zinc-regulated outer membrane receptor</fullName>
    </submittedName>
</protein>
<feature type="non-terminal residue" evidence="1">
    <location>
        <position position="1"/>
    </location>
</feature>
<proteinExistence type="predicted"/>